<comment type="caution">
    <text evidence="1">The sequence shown here is derived from an EMBL/GenBank/DDBJ whole genome shotgun (WGS) entry which is preliminary data.</text>
</comment>
<reference evidence="1" key="1">
    <citation type="submission" date="2020-06" db="EMBL/GenBank/DDBJ databases">
        <title>Draft genome of Bugula neritina, a colonial animal packing powerful symbionts and potential medicines.</title>
        <authorList>
            <person name="Rayko M."/>
        </authorList>
    </citation>
    <scope>NUCLEOTIDE SEQUENCE [LARGE SCALE GENOMIC DNA]</scope>
    <source>
        <strain evidence="1">Kwan_BN1</strain>
    </source>
</reference>
<dbReference type="Gene3D" id="1.25.40.10">
    <property type="entry name" value="Tetratricopeptide repeat domain"/>
    <property type="match status" value="1"/>
</dbReference>
<protein>
    <recommendedName>
        <fullName evidence="3">Tetratricopeptide repeat protein</fullName>
    </recommendedName>
</protein>
<dbReference type="InterPro" id="IPR011990">
    <property type="entry name" value="TPR-like_helical_dom_sf"/>
</dbReference>
<organism evidence="1 2">
    <name type="scientific">Bugula neritina</name>
    <name type="common">Brown bryozoan</name>
    <name type="synonym">Sertularia neritina</name>
    <dbReference type="NCBI Taxonomy" id="10212"/>
    <lineage>
        <taxon>Eukaryota</taxon>
        <taxon>Metazoa</taxon>
        <taxon>Spiralia</taxon>
        <taxon>Lophotrochozoa</taxon>
        <taxon>Bryozoa</taxon>
        <taxon>Gymnolaemata</taxon>
        <taxon>Cheilostomatida</taxon>
        <taxon>Flustrina</taxon>
        <taxon>Buguloidea</taxon>
        <taxon>Bugulidae</taxon>
        <taxon>Bugula</taxon>
    </lineage>
</organism>
<dbReference type="AlphaFoldDB" id="A0A7J7KPV0"/>
<keyword evidence="2" id="KW-1185">Reference proteome</keyword>
<proteinExistence type="predicted"/>
<name>A0A7J7KPV0_BUGNE</name>
<evidence type="ECO:0000313" key="2">
    <source>
        <dbReference type="Proteomes" id="UP000593567"/>
    </source>
</evidence>
<gene>
    <name evidence="1" type="ORF">EB796_001526</name>
</gene>
<accession>A0A7J7KPV0</accession>
<evidence type="ECO:0000313" key="1">
    <source>
        <dbReference type="EMBL" id="KAF6040168.1"/>
    </source>
</evidence>
<dbReference type="SUPFAM" id="SSF48452">
    <property type="entry name" value="TPR-like"/>
    <property type="match status" value="1"/>
</dbReference>
<sequence length="493" mass="57820">MNQDTTSLDENFINWEFSLFNTPPDFDVTHIRRMVFEEKYSEHGNYGAATVLLQNGDLDEAWNCISYALEIDPNSVHAWCNKGVYYLKSSPPQESEARSARDEMEELLQQDEARKTAAIEYAYWQYSIIRTAQAKEEALELFDKLLSNESTEPVIKHHYLYMKVLTSHAKRSIWNGNANMTRELQRSVLRKLFQQALVLLQANLPNFQITVWSNLAFVLLDRTCCELIRHGFDEESFSIDVHRISEIDRMFCVDKIINILEQHPTLMDPKGQLSGTISKVHLEKAQTTENYTDRWELLETALEYGEMYLEAEDTSPCFGSQVSSDILMQMWAMKYSKAEPERTWSAYREMSGNQGKSQMNLWWFLSRSFYSMEADNDPDRRALLKKAEHHLVNYKKKNPCKFLSRFVTVKLLLGHPTEEIEAVFPKLDDLERNEQRAAMLATYGRFCEINNRFQEALQKYQQVLSYDTGENRHLWYFKTADEGIKRIREQLNR</sequence>
<dbReference type="Proteomes" id="UP000593567">
    <property type="component" value="Unassembled WGS sequence"/>
</dbReference>
<dbReference type="EMBL" id="VXIV02000170">
    <property type="protein sequence ID" value="KAF6040168.1"/>
    <property type="molecule type" value="Genomic_DNA"/>
</dbReference>
<evidence type="ECO:0008006" key="3">
    <source>
        <dbReference type="Google" id="ProtNLM"/>
    </source>
</evidence>